<organism evidence="1 2">
    <name type="scientific">Thelephora ganbajun</name>
    <name type="common">Ganba fungus</name>
    <dbReference type="NCBI Taxonomy" id="370292"/>
    <lineage>
        <taxon>Eukaryota</taxon>
        <taxon>Fungi</taxon>
        <taxon>Dikarya</taxon>
        <taxon>Basidiomycota</taxon>
        <taxon>Agaricomycotina</taxon>
        <taxon>Agaricomycetes</taxon>
        <taxon>Thelephorales</taxon>
        <taxon>Thelephoraceae</taxon>
        <taxon>Thelephora</taxon>
    </lineage>
</organism>
<keyword evidence="2" id="KW-1185">Reference proteome</keyword>
<gene>
    <name evidence="1" type="ORF">BDM02DRAFT_3119510</name>
</gene>
<reference evidence="1" key="1">
    <citation type="submission" date="2019-10" db="EMBL/GenBank/DDBJ databases">
        <authorList>
            <consortium name="DOE Joint Genome Institute"/>
            <person name="Kuo A."/>
            <person name="Miyauchi S."/>
            <person name="Kiss E."/>
            <person name="Drula E."/>
            <person name="Kohler A."/>
            <person name="Sanchez-Garcia M."/>
            <person name="Andreopoulos B."/>
            <person name="Barry K.W."/>
            <person name="Bonito G."/>
            <person name="Buee M."/>
            <person name="Carver A."/>
            <person name="Chen C."/>
            <person name="Cichocki N."/>
            <person name="Clum A."/>
            <person name="Culley D."/>
            <person name="Crous P.W."/>
            <person name="Fauchery L."/>
            <person name="Girlanda M."/>
            <person name="Hayes R."/>
            <person name="Keri Z."/>
            <person name="Labutti K."/>
            <person name="Lipzen A."/>
            <person name="Lombard V."/>
            <person name="Magnuson J."/>
            <person name="Maillard F."/>
            <person name="Morin E."/>
            <person name="Murat C."/>
            <person name="Nolan M."/>
            <person name="Ohm R."/>
            <person name="Pangilinan J."/>
            <person name="Pereira M."/>
            <person name="Perotto S."/>
            <person name="Peter M."/>
            <person name="Riley R."/>
            <person name="Sitrit Y."/>
            <person name="Stielow B."/>
            <person name="Szollosi G."/>
            <person name="Zifcakova L."/>
            <person name="Stursova M."/>
            <person name="Spatafora J.W."/>
            <person name="Tedersoo L."/>
            <person name="Vaario L.-M."/>
            <person name="Yamada A."/>
            <person name="Yan M."/>
            <person name="Wang P."/>
            <person name="Xu J."/>
            <person name="Bruns T."/>
            <person name="Baldrian P."/>
            <person name="Vilgalys R."/>
            <person name="Henrissat B."/>
            <person name="Grigoriev I.V."/>
            <person name="Hibbett D."/>
            <person name="Nagy L.G."/>
            <person name="Martin F.M."/>
        </authorList>
    </citation>
    <scope>NUCLEOTIDE SEQUENCE</scope>
    <source>
        <strain evidence="1">P2</strain>
    </source>
</reference>
<evidence type="ECO:0000313" key="2">
    <source>
        <dbReference type="Proteomes" id="UP000886501"/>
    </source>
</evidence>
<reference evidence="1" key="2">
    <citation type="journal article" date="2020" name="Nat. Commun.">
        <title>Large-scale genome sequencing of mycorrhizal fungi provides insights into the early evolution of symbiotic traits.</title>
        <authorList>
            <person name="Miyauchi S."/>
            <person name="Kiss E."/>
            <person name="Kuo A."/>
            <person name="Drula E."/>
            <person name="Kohler A."/>
            <person name="Sanchez-Garcia M."/>
            <person name="Morin E."/>
            <person name="Andreopoulos B."/>
            <person name="Barry K.W."/>
            <person name="Bonito G."/>
            <person name="Buee M."/>
            <person name="Carver A."/>
            <person name="Chen C."/>
            <person name="Cichocki N."/>
            <person name="Clum A."/>
            <person name="Culley D."/>
            <person name="Crous P.W."/>
            <person name="Fauchery L."/>
            <person name="Girlanda M."/>
            <person name="Hayes R.D."/>
            <person name="Keri Z."/>
            <person name="LaButti K."/>
            <person name="Lipzen A."/>
            <person name="Lombard V."/>
            <person name="Magnuson J."/>
            <person name="Maillard F."/>
            <person name="Murat C."/>
            <person name="Nolan M."/>
            <person name="Ohm R.A."/>
            <person name="Pangilinan J."/>
            <person name="Pereira M.F."/>
            <person name="Perotto S."/>
            <person name="Peter M."/>
            <person name="Pfister S."/>
            <person name="Riley R."/>
            <person name="Sitrit Y."/>
            <person name="Stielow J.B."/>
            <person name="Szollosi G."/>
            <person name="Zifcakova L."/>
            <person name="Stursova M."/>
            <person name="Spatafora J.W."/>
            <person name="Tedersoo L."/>
            <person name="Vaario L.M."/>
            <person name="Yamada A."/>
            <person name="Yan M."/>
            <person name="Wang P."/>
            <person name="Xu J."/>
            <person name="Bruns T."/>
            <person name="Baldrian P."/>
            <person name="Vilgalys R."/>
            <person name="Dunand C."/>
            <person name="Henrissat B."/>
            <person name="Grigoriev I.V."/>
            <person name="Hibbett D."/>
            <person name="Nagy L.G."/>
            <person name="Martin F.M."/>
        </authorList>
    </citation>
    <scope>NUCLEOTIDE SEQUENCE</scope>
    <source>
        <strain evidence="1">P2</strain>
    </source>
</reference>
<evidence type="ECO:0000313" key="1">
    <source>
        <dbReference type="EMBL" id="KAF9645901.1"/>
    </source>
</evidence>
<sequence>MSGGYKDDVDNGEFIKYTGTGGYGEENRYGGGSNRSWGGGIQTEDQTFGHKDNGALYMSYERGRPVRVIRGHGLDSKYAPETGYRYDGIYKVTRVKIPFLSRPSNRL</sequence>
<dbReference type="EMBL" id="MU118074">
    <property type="protein sequence ID" value="KAF9645901.1"/>
    <property type="molecule type" value="Genomic_DNA"/>
</dbReference>
<accession>A0ACB6Z9S8</accession>
<dbReference type="Proteomes" id="UP000886501">
    <property type="component" value="Unassembled WGS sequence"/>
</dbReference>
<comment type="caution">
    <text evidence="1">The sequence shown here is derived from an EMBL/GenBank/DDBJ whole genome shotgun (WGS) entry which is preliminary data.</text>
</comment>
<protein>
    <submittedName>
        <fullName evidence="1">Uncharacterized protein</fullName>
    </submittedName>
</protein>
<name>A0ACB6Z9S8_THEGA</name>
<proteinExistence type="predicted"/>